<evidence type="ECO:0000313" key="2">
    <source>
        <dbReference type="Proteomes" id="UP000438196"/>
    </source>
</evidence>
<protein>
    <recommendedName>
        <fullName evidence="3">Phage-like protein</fullName>
    </recommendedName>
</protein>
<dbReference type="Proteomes" id="UP000438196">
    <property type="component" value="Unassembled WGS sequence"/>
</dbReference>
<dbReference type="OrthoDB" id="7005515at2"/>
<organism evidence="1 2">
    <name type="scientific">Pseudomonas spelaei</name>
    <dbReference type="NCBI Taxonomy" id="1055469"/>
    <lineage>
        <taxon>Bacteria</taxon>
        <taxon>Pseudomonadati</taxon>
        <taxon>Pseudomonadota</taxon>
        <taxon>Gammaproteobacteria</taxon>
        <taxon>Pseudomonadales</taxon>
        <taxon>Pseudomonadaceae</taxon>
        <taxon>Pseudomonas</taxon>
    </lineage>
</organism>
<dbReference type="EMBL" id="WNNK01000022">
    <property type="protein sequence ID" value="MUF07252.1"/>
    <property type="molecule type" value="Genomic_DNA"/>
</dbReference>
<evidence type="ECO:0000313" key="1">
    <source>
        <dbReference type="EMBL" id="MUF07252.1"/>
    </source>
</evidence>
<dbReference type="RefSeq" id="WP_155585395.1">
    <property type="nucleotide sequence ID" value="NZ_JBHSTH010000022.1"/>
</dbReference>
<accession>A0A6I3WJ68</accession>
<evidence type="ECO:0008006" key="3">
    <source>
        <dbReference type="Google" id="ProtNLM"/>
    </source>
</evidence>
<comment type="caution">
    <text evidence="1">The sequence shown here is derived from an EMBL/GenBank/DDBJ whole genome shotgun (WGS) entry which is preliminary data.</text>
</comment>
<sequence>MIYQSVLGGVVSALAAESIDNTSKQAWQKLWNPHEEERSDLRSLFGCAPGEAIDRTQADCWVAARLHHGLEKRHMDALVAKYSTDKAKKVKAITDLRLLVDSPAPMLFVYKAVTAWAIPKLKGAEQKGPQTVTVTIPVDAPDWRRESMIASAVAAERAAKKRIESRAASMIVLPKSFYDMNTWEPDGRPESTRREWRRNIHAVLNTLVDEALCAAGEIFDFEGLVISDVAA</sequence>
<name>A0A6I3WJ68_9PSED</name>
<reference evidence="1 2" key="1">
    <citation type="submission" date="2019-11" db="EMBL/GenBank/DDBJ databases">
        <title>Pseudomonas karstica sp. nov. and Pseudomonas spelaei sp. nov. from karst caves.</title>
        <authorList>
            <person name="Zeman M."/>
        </authorList>
    </citation>
    <scope>NUCLEOTIDE SEQUENCE [LARGE SCALE GENOMIC DNA]</scope>
    <source>
        <strain evidence="1 2">CCM 7893</strain>
    </source>
</reference>
<gene>
    <name evidence="1" type="ORF">GNF76_23140</name>
</gene>
<keyword evidence="2" id="KW-1185">Reference proteome</keyword>
<dbReference type="AlphaFoldDB" id="A0A6I3WJ68"/>
<proteinExistence type="predicted"/>